<feature type="domain" description="HTH cro/C1-type" evidence="1">
    <location>
        <begin position="7"/>
        <end position="67"/>
    </location>
</feature>
<reference evidence="2 3" key="1">
    <citation type="journal article" date="2019" name="Int. J. Syst. Evol. Microbiol.">
        <title>The Global Catalogue of Microorganisms (GCM) 10K type strain sequencing project: providing services to taxonomists for standard genome sequencing and annotation.</title>
        <authorList>
            <consortium name="The Broad Institute Genomics Platform"/>
            <consortium name="The Broad Institute Genome Sequencing Center for Infectious Disease"/>
            <person name="Wu L."/>
            <person name="Ma J."/>
        </authorList>
    </citation>
    <scope>NUCLEOTIDE SEQUENCE [LARGE SCALE GENOMIC DNA]</scope>
    <source>
        <strain evidence="2 3">JCM 14942</strain>
    </source>
</reference>
<dbReference type="EMBL" id="BAAAOR010000023">
    <property type="protein sequence ID" value="GAA1522678.1"/>
    <property type="molecule type" value="Genomic_DNA"/>
</dbReference>
<accession>A0ABN2AQK4</accession>
<comment type="caution">
    <text evidence="2">The sequence shown here is derived from an EMBL/GenBank/DDBJ whole genome shotgun (WGS) entry which is preliminary data.</text>
</comment>
<sequence>MELGRNLHSARTATGLSQERVAHLAGIAGFTYQKYEKGESKPGTPMNPQLQTLVSLSQVLEVPLLELLPDWDPDLKAAPR</sequence>
<dbReference type="Proteomes" id="UP001500842">
    <property type="component" value="Unassembled WGS sequence"/>
</dbReference>
<gene>
    <name evidence="2" type="ORF">GCM10009788_28200</name>
</gene>
<dbReference type="Gene3D" id="1.10.260.40">
    <property type="entry name" value="lambda repressor-like DNA-binding domains"/>
    <property type="match status" value="1"/>
</dbReference>
<organism evidence="2 3">
    <name type="scientific">Nocardioides humi</name>
    <dbReference type="NCBI Taxonomy" id="449461"/>
    <lineage>
        <taxon>Bacteria</taxon>
        <taxon>Bacillati</taxon>
        <taxon>Actinomycetota</taxon>
        <taxon>Actinomycetes</taxon>
        <taxon>Propionibacteriales</taxon>
        <taxon>Nocardioidaceae</taxon>
        <taxon>Nocardioides</taxon>
    </lineage>
</organism>
<protein>
    <recommendedName>
        <fullName evidence="1">HTH cro/C1-type domain-containing protein</fullName>
    </recommendedName>
</protein>
<dbReference type="CDD" id="cd00093">
    <property type="entry name" value="HTH_XRE"/>
    <property type="match status" value="1"/>
</dbReference>
<name>A0ABN2AQK4_9ACTN</name>
<evidence type="ECO:0000313" key="2">
    <source>
        <dbReference type="EMBL" id="GAA1522678.1"/>
    </source>
</evidence>
<evidence type="ECO:0000259" key="1">
    <source>
        <dbReference type="PROSITE" id="PS50943"/>
    </source>
</evidence>
<dbReference type="SUPFAM" id="SSF47413">
    <property type="entry name" value="lambda repressor-like DNA-binding domains"/>
    <property type="match status" value="1"/>
</dbReference>
<proteinExistence type="predicted"/>
<evidence type="ECO:0000313" key="3">
    <source>
        <dbReference type="Proteomes" id="UP001500842"/>
    </source>
</evidence>
<dbReference type="SMART" id="SM00530">
    <property type="entry name" value="HTH_XRE"/>
    <property type="match status" value="1"/>
</dbReference>
<dbReference type="PROSITE" id="PS50943">
    <property type="entry name" value="HTH_CROC1"/>
    <property type="match status" value="1"/>
</dbReference>
<dbReference type="Pfam" id="PF13560">
    <property type="entry name" value="HTH_31"/>
    <property type="match status" value="1"/>
</dbReference>
<dbReference type="InterPro" id="IPR010982">
    <property type="entry name" value="Lambda_DNA-bd_dom_sf"/>
</dbReference>
<dbReference type="InterPro" id="IPR001387">
    <property type="entry name" value="Cro/C1-type_HTH"/>
</dbReference>
<keyword evidence="3" id="KW-1185">Reference proteome</keyword>